<reference evidence="1" key="2">
    <citation type="journal article" date="2015" name="Fish Shellfish Immunol.">
        <title>Early steps in the European eel (Anguilla anguilla)-Vibrio vulnificus interaction in the gills: Role of the RtxA13 toxin.</title>
        <authorList>
            <person name="Callol A."/>
            <person name="Pajuelo D."/>
            <person name="Ebbesson L."/>
            <person name="Teles M."/>
            <person name="MacKenzie S."/>
            <person name="Amaro C."/>
        </authorList>
    </citation>
    <scope>NUCLEOTIDE SEQUENCE</scope>
</reference>
<accession>A0A0E9QTD2</accession>
<proteinExistence type="predicted"/>
<name>A0A0E9QTD2_ANGAN</name>
<protein>
    <submittedName>
        <fullName evidence="1">Uncharacterized protein</fullName>
    </submittedName>
</protein>
<evidence type="ECO:0000313" key="1">
    <source>
        <dbReference type="EMBL" id="JAH20094.1"/>
    </source>
</evidence>
<sequence length="32" mass="3978">MFRRRTADWRHYVQACSCMGMPNLFICLFIYF</sequence>
<reference evidence="1" key="1">
    <citation type="submission" date="2014-11" db="EMBL/GenBank/DDBJ databases">
        <authorList>
            <person name="Amaro Gonzalez C."/>
        </authorList>
    </citation>
    <scope>NUCLEOTIDE SEQUENCE</scope>
</reference>
<dbReference type="AlphaFoldDB" id="A0A0E9QTD2"/>
<organism evidence="1">
    <name type="scientific">Anguilla anguilla</name>
    <name type="common">European freshwater eel</name>
    <name type="synonym">Muraena anguilla</name>
    <dbReference type="NCBI Taxonomy" id="7936"/>
    <lineage>
        <taxon>Eukaryota</taxon>
        <taxon>Metazoa</taxon>
        <taxon>Chordata</taxon>
        <taxon>Craniata</taxon>
        <taxon>Vertebrata</taxon>
        <taxon>Euteleostomi</taxon>
        <taxon>Actinopterygii</taxon>
        <taxon>Neopterygii</taxon>
        <taxon>Teleostei</taxon>
        <taxon>Anguilliformes</taxon>
        <taxon>Anguillidae</taxon>
        <taxon>Anguilla</taxon>
    </lineage>
</organism>
<dbReference type="EMBL" id="GBXM01088483">
    <property type="protein sequence ID" value="JAH20094.1"/>
    <property type="molecule type" value="Transcribed_RNA"/>
</dbReference>